<dbReference type="KEGG" id="noy:EXE57_09390"/>
<organism evidence="2 3">
    <name type="scientific">Nocardioides euryhalodurans</name>
    <dbReference type="NCBI Taxonomy" id="2518370"/>
    <lineage>
        <taxon>Bacteria</taxon>
        <taxon>Bacillati</taxon>
        <taxon>Actinomycetota</taxon>
        <taxon>Actinomycetes</taxon>
        <taxon>Propionibacteriales</taxon>
        <taxon>Nocardioidaceae</taxon>
        <taxon>Nocardioides</taxon>
    </lineage>
</organism>
<dbReference type="Proteomes" id="UP000294894">
    <property type="component" value="Chromosome"/>
</dbReference>
<evidence type="ECO:0000313" key="3">
    <source>
        <dbReference type="Proteomes" id="UP000294894"/>
    </source>
</evidence>
<accession>A0A4V1BDV8</accession>
<dbReference type="EMBL" id="CP038267">
    <property type="protein sequence ID" value="QBR92472.1"/>
    <property type="molecule type" value="Genomic_DNA"/>
</dbReference>
<name>A0A4V1BDV8_9ACTN</name>
<dbReference type="InterPro" id="IPR025351">
    <property type="entry name" value="Pvc16_N"/>
</dbReference>
<feature type="domain" description="Pvc16 N-terminal" evidence="1">
    <location>
        <begin position="73"/>
        <end position="164"/>
    </location>
</feature>
<evidence type="ECO:0000259" key="1">
    <source>
        <dbReference type="Pfam" id="PF14065"/>
    </source>
</evidence>
<gene>
    <name evidence="2" type="ORF">EXE57_09390</name>
</gene>
<evidence type="ECO:0000313" key="2">
    <source>
        <dbReference type="EMBL" id="QBR92472.1"/>
    </source>
</evidence>
<protein>
    <submittedName>
        <fullName evidence="2">DUF4255 domain-containing protein</fullName>
    </submittedName>
</protein>
<dbReference type="AlphaFoldDB" id="A0A4V1BDV8"/>
<dbReference type="Pfam" id="PF14065">
    <property type="entry name" value="Pvc16_N"/>
    <property type="match status" value="1"/>
</dbReference>
<proteinExistence type="predicted"/>
<dbReference type="RefSeq" id="WP_135076800.1">
    <property type="nucleotide sequence ID" value="NZ_CP038267.1"/>
</dbReference>
<sequence length="168" mass="17205">MADHRAIEVACEGLARLLRDAPLPAGQAGSHLSGGVIGAGDVTTGSWPGGAGVLPYRVRVGRTGALESPGGPDARPLPVEVQVVVVCQAEEPGTRLALAGWVMGRLHDHPVLTAEPGEGTGDTVRVVADDPGRTEFLQLWAALGLEGRDVLLLPYVLTGVVLEASPGA</sequence>
<reference evidence="2 3" key="1">
    <citation type="submission" date="2019-03" db="EMBL/GenBank/DDBJ databases">
        <title>Three New Species of Nocardioides, Nocardioides euryhalodurans sp. nov., Nocardioides seonyuensis sp. nov. and Nocardioides eburneoflavus sp. nov., Iolated from Soil.</title>
        <authorList>
            <person name="Roh S.G."/>
            <person name="Lee C."/>
            <person name="Kim M.-K."/>
            <person name="Kim S.B."/>
        </authorList>
    </citation>
    <scope>NUCLEOTIDE SEQUENCE [LARGE SCALE GENOMIC DNA]</scope>
    <source>
        <strain evidence="2 3">MMS17-SY117</strain>
    </source>
</reference>
<dbReference type="OrthoDB" id="527247at2"/>
<keyword evidence="3" id="KW-1185">Reference proteome</keyword>